<feature type="compositionally biased region" description="Basic and acidic residues" evidence="2">
    <location>
        <begin position="677"/>
        <end position="697"/>
    </location>
</feature>
<feature type="compositionally biased region" description="Acidic residues" evidence="2">
    <location>
        <begin position="540"/>
        <end position="560"/>
    </location>
</feature>
<feature type="region of interest" description="Disordered" evidence="2">
    <location>
        <begin position="1"/>
        <end position="235"/>
    </location>
</feature>
<feature type="compositionally biased region" description="Polar residues" evidence="2">
    <location>
        <begin position="331"/>
        <end position="345"/>
    </location>
</feature>
<feature type="compositionally biased region" description="Low complexity" evidence="2">
    <location>
        <begin position="313"/>
        <end position="325"/>
    </location>
</feature>
<protein>
    <submittedName>
        <fullName evidence="3">Uncharacterized protein</fullName>
    </submittedName>
</protein>
<keyword evidence="1" id="KW-0175">Coiled coil</keyword>
<evidence type="ECO:0000256" key="1">
    <source>
        <dbReference type="SAM" id="Coils"/>
    </source>
</evidence>
<dbReference type="PANTHER" id="PTHR38701:SF1">
    <property type="entry name" value="UP-REGULATED DURING SEPTATION PROTEIN 1 DOMAIN-CONTAINING PROTEIN"/>
    <property type="match status" value="1"/>
</dbReference>
<feature type="compositionally biased region" description="Low complexity" evidence="2">
    <location>
        <begin position="160"/>
        <end position="171"/>
    </location>
</feature>
<feature type="compositionally biased region" description="Polar residues" evidence="2">
    <location>
        <begin position="520"/>
        <end position="537"/>
    </location>
</feature>
<sequence>MRAIVMGGLHGTRSRNNKTNETTDATATPIRARPLRTASRPPLTSRDNNAMMRAQKGPAPLTAKSGNANMPPYEKQNTHTNGRPLMPTLSASAKASGRPPLTPRVAASASPAVSTPLSRRPPRPESNTTPSRDDLSTPVSSFLNSNITPRSGSRKHRVDSANSTPTGTPTGTPAPPSTSDLSRFQDGPVYSPGLGIAGMDKDAPKRPTVSFGPAASDLGSTRSPVQSNSGDSKFFFASDAKPIQPQRPPIQTKTSNFFYASGETLPPQPQSSSASAVGSSVGDDRAQPKFFHANGTPDLQLSPSPHFPPPRPSSVVSTSSRITSPRLATASPGTLSPPQRPSSPVKQHASIPSLRAAPSLPSPVLPRPPTGGRGQSASNIVAARRASIETPPKLISHGRSASSGSTGAPIRRISGGSSIELVTPTTPLNIITTSVPVSTPEEEPTEDNPSELQSPIKPGQSLEQLNELAGKARRERKVLDLEIRNQSLEAINRTLEREMRKQTAELRRYRRLSRSGRLSIATSASMRTSTALSSANGDISPDEEEEEDSEASESENDVSSESDSHSGSLSPSAIAESDRRHRKRDERRLQLDLSKHQQLLVDSQKMNQSLKRCLGWTEALIAEGRKALEYHVRVSDVEMGGRILTIDEDVEAEGMSEIGASMLREARQAAAAGWDGVEGKEERDSGIEIDARREPPP</sequence>
<keyword evidence="4" id="KW-1185">Reference proteome</keyword>
<feature type="coiled-coil region" evidence="1">
    <location>
        <begin position="462"/>
        <end position="512"/>
    </location>
</feature>
<dbReference type="Proteomes" id="UP000469558">
    <property type="component" value="Unassembled WGS sequence"/>
</dbReference>
<reference evidence="3 4" key="1">
    <citation type="submission" date="2018-05" db="EMBL/GenBank/DDBJ databases">
        <title>Genome sequencing and assembly of the regulated plant pathogen Lachnellula willkommii and related sister species for the development of diagnostic species identification markers.</title>
        <authorList>
            <person name="Giroux E."/>
            <person name="Bilodeau G."/>
        </authorList>
    </citation>
    <scope>NUCLEOTIDE SEQUENCE [LARGE SCALE GENOMIC DNA]</scope>
    <source>
        <strain evidence="3 4">CBS 268.59</strain>
    </source>
</reference>
<feature type="region of interest" description="Disordered" evidence="2">
    <location>
        <begin position="436"/>
        <end position="462"/>
    </location>
</feature>
<feature type="compositionally biased region" description="Low complexity" evidence="2">
    <location>
        <begin position="561"/>
        <end position="572"/>
    </location>
</feature>
<gene>
    <name evidence="3" type="ORF">LSUE1_G004400</name>
</gene>
<feature type="region of interest" description="Disordered" evidence="2">
    <location>
        <begin position="670"/>
        <end position="697"/>
    </location>
</feature>
<feature type="region of interest" description="Disordered" evidence="2">
    <location>
        <begin position="520"/>
        <end position="586"/>
    </location>
</feature>
<evidence type="ECO:0000313" key="3">
    <source>
        <dbReference type="EMBL" id="TVY80399.1"/>
    </source>
</evidence>
<feature type="compositionally biased region" description="Low complexity" evidence="2">
    <location>
        <begin position="105"/>
        <end position="118"/>
    </location>
</feature>
<feature type="compositionally biased region" description="Polar residues" evidence="2">
    <location>
        <begin position="17"/>
        <end position="26"/>
    </location>
</feature>
<dbReference type="AlphaFoldDB" id="A0A8T9C3Y8"/>
<name>A0A8T9C3Y8_9HELO</name>
<comment type="caution">
    <text evidence="3">The sequence shown here is derived from an EMBL/GenBank/DDBJ whole genome shotgun (WGS) entry which is preliminary data.</text>
</comment>
<feature type="compositionally biased region" description="Pro residues" evidence="2">
    <location>
        <begin position="360"/>
        <end position="369"/>
    </location>
</feature>
<feature type="compositionally biased region" description="Low complexity" evidence="2">
    <location>
        <begin position="270"/>
        <end position="281"/>
    </location>
</feature>
<evidence type="ECO:0000313" key="4">
    <source>
        <dbReference type="Proteomes" id="UP000469558"/>
    </source>
</evidence>
<proteinExistence type="predicted"/>
<dbReference type="PANTHER" id="PTHR38701">
    <property type="entry name" value="CHROMOSOME 8, WHOLE GENOME SHOTGUN SEQUENCE"/>
    <property type="match status" value="1"/>
</dbReference>
<feature type="compositionally biased region" description="Polar residues" evidence="2">
    <location>
        <begin position="218"/>
        <end position="231"/>
    </location>
</feature>
<dbReference type="OrthoDB" id="2555519at2759"/>
<feature type="region of interest" description="Disordered" evidence="2">
    <location>
        <begin position="259"/>
        <end position="408"/>
    </location>
</feature>
<feature type="compositionally biased region" description="Polar residues" evidence="2">
    <location>
        <begin position="137"/>
        <end position="151"/>
    </location>
</feature>
<dbReference type="EMBL" id="QGMK01000692">
    <property type="protein sequence ID" value="TVY80399.1"/>
    <property type="molecule type" value="Genomic_DNA"/>
</dbReference>
<evidence type="ECO:0000256" key="2">
    <source>
        <dbReference type="SAM" id="MobiDB-lite"/>
    </source>
</evidence>
<accession>A0A8T9C3Y8</accession>
<organism evidence="3 4">
    <name type="scientific">Lachnellula suecica</name>
    <dbReference type="NCBI Taxonomy" id="602035"/>
    <lineage>
        <taxon>Eukaryota</taxon>
        <taxon>Fungi</taxon>
        <taxon>Dikarya</taxon>
        <taxon>Ascomycota</taxon>
        <taxon>Pezizomycotina</taxon>
        <taxon>Leotiomycetes</taxon>
        <taxon>Helotiales</taxon>
        <taxon>Lachnaceae</taxon>
        <taxon>Lachnellula</taxon>
    </lineage>
</organism>
<feature type="compositionally biased region" description="Acidic residues" evidence="2">
    <location>
        <begin position="440"/>
        <end position="449"/>
    </location>
</feature>